<dbReference type="SUPFAM" id="SSF53474">
    <property type="entry name" value="alpha/beta-Hydrolases"/>
    <property type="match status" value="1"/>
</dbReference>
<evidence type="ECO:0000259" key="1">
    <source>
        <dbReference type="Pfam" id="PF02129"/>
    </source>
</evidence>
<evidence type="ECO:0000313" key="2">
    <source>
        <dbReference type="EMBL" id="PYH49203.1"/>
    </source>
</evidence>
<organism evidence="2 3">
    <name type="scientific">Aspergillus saccharolyticus JOP 1030-1</name>
    <dbReference type="NCBI Taxonomy" id="1450539"/>
    <lineage>
        <taxon>Eukaryota</taxon>
        <taxon>Fungi</taxon>
        <taxon>Dikarya</taxon>
        <taxon>Ascomycota</taxon>
        <taxon>Pezizomycotina</taxon>
        <taxon>Eurotiomycetes</taxon>
        <taxon>Eurotiomycetidae</taxon>
        <taxon>Eurotiales</taxon>
        <taxon>Aspergillaceae</taxon>
        <taxon>Aspergillus</taxon>
        <taxon>Aspergillus subgen. Circumdati</taxon>
    </lineage>
</organism>
<keyword evidence="3" id="KW-1185">Reference proteome</keyword>
<reference evidence="2 3" key="1">
    <citation type="submission" date="2016-12" db="EMBL/GenBank/DDBJ databases">
        <title>The genomes of Aspergillus section Nigri reveals drivers in fungal speciation.</title>
        <authorList>
            <consortium name="DOE Joint Genome Institute"/>
            <person name="Vesth T.C."/>
            <person name="Nybo J."/>
            <person name="Theobald S."/>
            <person name="Brandl J."/>
            <person name="Frisvad J.C."/>
            <person name="Nielsen K.F."/>
            <person name="Lyhne E.K."/>
            <person name="Kogle M.E."/>
            <person name="Kuo A."/>
            <person name="Riley R."/>
            <person name="Clum A."/>
            <person name="Nolan M."/>
            <person name="Lipzen A."/>
            <person name="Salamov A."/>
            <person name="Henrissat B."/>
            <person name="Wiebenga A."/>
            <person name="De Vries R.P."/>
            <person name="Grigoriev I.V."/>
            <person name="Mortensen U.H."/>
            <person name="Andersen M.R."/>
            <person name="Baker S.E."/>
        </authorList>
    </citation>
    <scope>NUCLEOTIDE SEQUENCE [LARGE SCALE GENOMIC DNA]</scope>
    <source>
        <strain evidence="2 3">JOP 1030-1</strain>
    </source>
</reference>
<dbReference type="AlphaFoldDB" id="A0A318ZY01"/>
<proteinExistence type="predicted"/>
<dbReference type="Gene3D" id="3.40.50.1820">
    <property type="entry name" value="alpha/beta hydrolase"/>
    <property type="match status" value="1"/>
</dbReference>
<dbReference type="Proteomes" id="UP000248349">
    <property type="component" value="Unassembled WGS sequence"/>
</dbReference>
<dbReference type="EMBL" id="KZ821219">
    <property type="protein sequence ID" value="PYH49203.1"/>
    <property type="molecule type" value="Genomic_DNA"/>
</dbReference>
<name>A0A318ZY01_9EURO</name>
<accession>A0A318ZY01</accession>
<evidence type="ECO:0000313" key="3">
    <source>
        <dbReference type="Proteomes" id="UP000248349"/>
    </source>
</evidence>
<protein>
    <recommendedName>
        <fullName evidence="1">Xaa-Pro dipeptidyl-peptidase-like domain-containing protein</fullName>
    </recommendedName>
</protein>
<dbReference type="STRING" id="1450539.A0A318ZY01"/>
<dbReference type="GO" id="GO:0016787">
    <property type="term" value="F:hydrolase activity"/>
    <property type="evidence" value="ECO:0007669"/>
    <property type="project" value="InterPro"/>
</dbReference>
<gene>
    <name evidence="2" type="ORF">BP01DRAFT_378769</name>
</gene>
<dbReference type="GeneID" id="37078315"/>
<dbReference type="InterPro" id="IPR000383">
    <property type="entry name" value="Xaa-Pro-like_dom"/>
</dbReference>
<dbReference type="InterPro" id="IPR029058">
    <property type="entry name" value="AB_hydrolase_fold"/>
</dbReference>
<feature type="domain" description="Xaa-Pro dipeptidyl-peptidase-like" evidence="1">
    <location>
        <begin position="31"/>
        <end position="139"/>
    </location>
</feature>
<dbReference type="OrthoDB" id="416441at2759"/>
<sequence length="171" mass="18534">MVGSTAQKSNEERRAAQGIEKFEDIQIPLSDGTILLGDLYRPAGPGQHPVIVRMSVYGRAFECGCIVDDASRLASEEREDAWFKRAETTGTLLDPPPAFYETMVSANTSDWVPRGYICLRVDSRGLGKMPGVVNPLSSQKSPKRLFALAKYTAASSSGRWSGLQYVTGSGG</sequence>
<dbReference type="Pfam" id="PF02129">
    <property type="entry name" value="Peptidase_S15"/>
    <property type="match status" value="1"/>
</dbReference>
<dbReference type="RefSeq" id="XP_025435185.1">
    <property type="nucleotide sequence ID" value="XM_025577086.1"/>
</dbReference>